<feature type="region of interest" description="Disordered" evidence="7">
    <location>
        <begin position="282"/>
        <end position="336"/>
    </location>
</feature>
<dbReference type="GO" id="GO:0000978">
    <property type="term" value="F:RNA polymerase II cis-regulatory region sequence-specific DNA binding"/>
    <property type="evidence" value="ECO:0007669"/>
    <property type="project" value="TreeGrafter"/>
</dbReference>
<reference evidence="10" key="1">
    <citation type="journal article" date="2023" name="Mol. Plant Microbe Interact.">
        <title>Elucidating the Obligate Nature and Biological Capacity of an Invasive Fungal Corn Pathogen.</title>
        <authorList>
            <person name="MacCready J.S."/>
            <person name="Roggenkamp E.M."/>
            <person name="Gdanetz K."/>
            <person name="Chilvers M.I."/>
        </authorList>
    </citation>
    <scope>NUCLEOTIDE SEQUENCE</scope>
    <source>
        <strain evidence="10">PM02</strain>
    </source>
</reference>
<organism evidence="10 11">
    <name type="scientific">Phyllachora maydis</name>
    <dbReference type="NCBI Taxonomy" id="1825666"/>
    <lineage>
        <taxon>Eukaryota</taxon>
        <taxon>Fungi</taxon>
        <taxon>Dikarya</taxon>
        <taxon>Ascomycota</taxon>
        <taxon>Pezizomycotina</taxon>
        <taxon>Sordariomycetes</taxon>
        <taxon>Sordariomycetidae</taxon>
        <taxon>Phyllachorales</taxon>
        <taxon>Phyllachoraceae</taxon>
        <taxon>Phyllachora</taxon>
    </lineage>
</organism>
<keyword evidence="1" id="KW-0479">Metal-binding</keyword>
<name>A0AAD9MHY9_9PEZI</name>
<evidence type="ECO:0000256" key="5">
    <source>
        <dbReference type="ARBA" id="ARBA00023163"/>
    </source>
</evidence>
<evidence type="ECO:0000256" key="7">
    <source>
        <dbReference type="SAM" id="MobiDB-lite"/>
    </source>
</evidence>
<evidence type="ECO:0000313" key="10">
    <source>
        <dbReference type="EMBL" id="KAK2072961.1"/>
    </source>
</evidence>
<dbReference type="PROSITE" id="PS00463">
    <property type="entry name" value="ZN2_CY6_FUNGAL_1"/>
    <property type="match status" value="1"/>
</dbReference>
<dbReference type="CDD" id="cd00067">
    <property type="entry name" value="GAL4"/>
    <property type="match status" value="1"/>
</dbReference>
<dbReference type="SMART" id="SM00066">
    <property type="entry name" value="GAL4"/>
    <property type="match status" value="1"/>
</dbReference>
<protein>
    <recommendedName>
        <fullName evidence="9">Zn(2)-C6 fungal-type domain-containing protein</fullName>
    </recommendedName>
</protein>
<dbReference type="InterPro" id="IPR024655">
    <property type="entry name" value="Asl1_glyco_hydro_catalytic"/>
</dbReference>
<evidence type="ECO:0000259" key="9">
    <source>
        <dbReference type="PROSITE" id="PS50048"/>
    </source>
</evidence>
<dbReference type="GO" id="GO:0001228">
    <property type="term" value="F:DNA-binding transcription activator activity, RNA polymerase II-specific"/>
    <property type="evidence" value="ECO:0007669"/>
    <property type="project" value="TreeGrafter"/>
</dbReference>
<feature type="signal peptide" evidence="8">
    <location>
        <begin position="1"/>
        <end position="20"/>
    </location>
</feature>
<sequence length="1026" mass="114346">MLSKGVIWLAALALVGESVASNIHRHAQQHEKKEMITDIIFETEFAIDNGAQVLLSFNEPDLASQCNISPEQAAADHQKWMNPFQGKVRISSPAITNAYPSPGNMVGTNWLSAWFAACGGQCACDVVAIHWYNHPDVGEFIQHARDVYAIAQRPVWFTEFQPIGASDAQIGQFLEDLFQQLASDPSLSFIERIAYFMVSEDNLVPGGAVEMETDFGDSDGPSLHLSAPSFEGAGGGGGGGVVMRTVKRPRPVKSCLECRKRKLRCDRLPVCSQCQKSKRACRYSDTENGTASDGSEAEGGGRPVKRAQRSSVAASLKPEWPAAHRNPGPASGSDVQVAAAALRPPSVSMEVSARLDRLERLLVDQGSPALSSTARQGIHHTHQTQPRTHSARVVASPLTIRSLSVKGGLRTRFVGQNNTKVLLNLFDEAKDYIRNLSKRDGMREVFFGLQEVHKALQAEHRKALEPISVFVDSMMPVQKRMADILPKKAACDRLLQAYIGMSEGLYRVIHIPSFRHEYDDYWEGKGAYDAFLPRLLCMLSIASRFDTESRGLSHDRCDSVHVPTACRLVRHWLDNLRGKQLVDMYTLETEILILHAQRMMKPRPQDSWTQLGLIVRMAMAMGLHRDPCEFPQLSPFLGEQRRRLWYTIMDMDLHVSLACNLPCAAREGEYTCKPPRNLDDEDLEAEMKELPESRPMEEKTTGQMQVCAASTIPWRIKASAILSRLETVHEYDEVLEVGGRLERVLDDINCIFPRHATLEPDEKFQQWRDRALLDMHVRRPLLDLYRPFVLSASTCPRPMASSYLKSCMVMLTYMDELDPRLPGFKEVTHMYQLVLKHDIVQAAFSLCFFIKKAADDDDEGEDGAAGMSRRSSDRFTLGQDGGHVWSTATLIRLVEKTLDGLLGLIRDSSSDLRDVITLCIVLNTVQAGSGDQKLERTKEGVRRILNVAMQALNAKSDGISSQPIKPACAATGSLVTNVVPHDPYDTGPAALNAFIAPDFFPSEIPDRFPMWDSFLDYWNPDSAPID</sequence>
<dbReference type="Pfam" id="PF00172">
    <property type="entry name" value="Zn_clus"/>
    <property type="match status" value="1"/>
</dbReference>
<keyword evidence="2" id="KW-0862">Zinc</keyword>
<dbReference type="SUPFAM" id="SSF51445">
    <property type="entry name" value="(Trans)glycosidases"/>
    <property type="match status" value="1"/>
</dbReference>
<dbReference type="EMBL" id="JAQQPM010000006">
    <property type="protein sequence ID" value="KAK2072961.1"/>
    <property type="molecule type" value="Genomic_DNA"/>
</dbReference>
<feature type="region of interest" description="Disordered" evidence="7">
    <location>
        <begin position="370"/>
        <end position="390"/>
    </location>
</feature>
<feature type="domain" description="Zn(2)-C6 fungal-type" evidence="9">
    <location>
        <begin position="254"/>
        <end position="283"/>
    </location>
</feature>
<dbReference type="InterPro" id="IPR001138">
    <property type="entry name" value="Zn2Cys6_DnaBD"/>
</dbReference>
<dbReference type="InterPro" id="IPR051430">
    <property type="entry name" value="Fungal_TF_Env_Response"/>
</dbReference>
<dbReference type="Pfam" id="PF11790">
    <property type="entry name" value="Glyco_hydro_cc"/>
    <property type="match status" value="1"/>
</dbReference>
<dbReference type="GO" id="GO:0006351">
    <property type="term" value="P:DNA-templated transcription"/>
    <property type="evidence" value="ECO:0007669"/>
    <property type="project" value="InterPro"/>
</dbReference>
<keyword evidence="5" id="KW-0804">Transcription</keyword>
<keyword evidence="6" id="KW-0539">Nucleus</keyword>
<gene>
    <name evidence="10" type="ORF">P8C59_007278</name>
</gene>
<dbReference type="InterPro" id="IPR017853">
    <property type="entry name" value="GH"/>
</dbReference>
<evidence type="ECO:0000256" key="3">
    <source>
        <dbReference type="ARBA" id="ARBA00023015"/>
    </source>
</evidence>
<evidence type="ECO:0000256" key="4">
    <source>
        <dbReference type="ARBA" id="ARBA00023125"/>
    </source>
</evidence>
<dbReference type="InterPro" id="IPR007219">
    <property type="entry name" value="XnlR_reg_dom"/>
</dbReference>
<dbReference type="PANTHER" id="PTHR31944">
    <property type="entry name" value="HEME-RESPONSIVE ZINC FINGER TRANSCRIPTION FACTOR HAP1"/>
    <property type="match status" value="1"/>
</dbReference>
<feature type="chain" id="PRO_5042190752" description="Zn(2)-C6 fungal-type domain-containing protein" evidence="8">
    <location>
        <begin position="21"/>
        <end position="1026"/>
    </location>
</feature>
<dbReference type="SMART" id="SM00906">
    <property type="entry name" value="Fungal_trans"/>
    <property type="match status" value="1"/>
</dbReference>
<proteinExistence type="predicted"/>
<dbReference type="InterPro" id="IPR036864">
    <property type="entry name" value="Zn2-C6_fun-type_DNA-bd_sf"/>
</dbReference>
<dbReference type="Pfam" id="PF04082">
    <property type="entry name" value="Fungal_trans"/>
    <property type="match status" value="1"/>
</dbReference>
<dbReference type="Gene3D" id="3.20.20.80">
    <property type="entry name" value="Glycosidases"/>
    <property type="match status" value="1"/>
</dbReference>
<comment type="caution">
    <text evidence="10">The sequence shown here is derived from an EMBL/GenBank/DDBJ whole genome shotgun (WGS) entry which is preliminary data.</text>
</comment>
<dbReference type="PROSITE" id="PS50048">
    <property type="entry name" value="ZN2_CY6_FUNGAL_2"/>
    <property type="match status" value="1"/>
</dbReference>
<evidence type="ECO:0000313" key="11">
    <source>
        <dbReference type="Proteomes" id="UP001217918"/>
    </source>
</evidence>
<dbReference type="Proteomes" id="UP001217918">
    <property type="component" value="Unassembled WGS sequence"/>
</dbReference>
<dbReference type="GO" id="GO:0008270">
    <property type="term" value="F:zinc ion binding"/>
    <property type="evidence" value="ECO:0007669"/>
    <property type="project" value="InterPro"/>
</dbReference>
<keyword evidence="8" id="KW-0732">Signal</keyword>
<evidence type="ECO:0000256" key="2">
    <source>
        <dbReference type="ARBA" id="ARBA00022833"/>
    </source>
</evidence>
<dbReference type="PANTHER" id="PTHR31944:SF131">
    <property type="entry name" value="HEME-RESPONSIVE ZINC FINGER TRANSCRIPTION FACTOR HAP1"/>
    <property type="match status" value="1"/>
</dbReference>
<evidence type="ECO:0000256" key="6">
    <source>
        <dbReference type="ARBA" id="ARBA00023242"/>
    </source>
</evidence>
<dbReference type="GO" id="GO:0005634">
    <property type="term" value="C:nucleus"/>
    <property type="evidence" value="ECO:0007669"/>
    <property type="project" value="TreeGrafter"/>
</dbReference>
<keyword evidence="11" id="KW-1185">Reference proteome</keyword>
<evidence type="ECO:0000256" key="1">
    <source>
        <dbReference type="ARBA" id="ARBA00022723"/>
    </source>
</evidence>
<dbReference type="Gene3D" id="4.10.240.10">
    <property type="entry name" value="Zn(2)-C6 fungal-type DNA-binding domain"/>
    <property type="match status" value="1"/>
</dbReference>
<keyword evidence="4" id="KW-0238">DNA-binding</keyword>
<evidence type="ECO:0000256" key="8">
    <source>
        <dbReference type="SAM" id="SignalP"/>
    </source>
</evidence>
<accession>A0AAD9MHY9</accession>
<keyword evidence="3" id="KW-0805">Transcription regulation</keyword>
<dbReference type="AlphaFoldDB" id="A0AAD9MHY9"/>
<dbReference type="SUPFAM" id="SSF57701">
    <property type="entry name" value="Zn2/Cys6 DNA-binding domain"/>
    <property type="match status" value="1"/>
</dbReference>
<dbReference type="CDD" id="cd12148">
    <property type="entry name" value="fungal_TF_MHR"/>
    <property type="match status" value="1"/>
</dbReference>